<organism evidence="1 2">
    <name type="scientific">Virgibacillus natechei</name>
    <dbReference type="NCBI Taxonomy" id="1216297"/>
    <lineage>
        <taxon>Bacteria</taxon>
        <taxon>Bacillati</taxon>
        <taxon>Bacillota</taxon>
        <taxon>Bacilli</taxon>
        <taxon>Bacillales</taxon>
        <taxon>Bacillaceae</taxon>
        <taxon>Virgibacillus</taxon>
    </lineage>
</organism>
<gene>
    <name evidence="1" type="ORF">J2Z83_003567</name>
</gene>
<accession>A0ABS4IKD7</accession>
<dbReference type="EMBL" id="JAGGKX010000026">
    <property type="protein sequence ID" value="MBP1971428.1"/>
    <property type="molecule type" value="Genomic_DNA"/>
</dbReference>
<evidence type="ECO:0008006" key="3">
    <source>
        <dbReference type="Google" id="ProtNLM"/>
    </source>
</evidence>
<name>A0ABS4IKD7_9BACI</name>
<sequence length="355" mass="37331">MQPGYEGSPYAGDAWNQPGFQGSNSYVGNPWNYSGFAGDPYSGNPYGENPWNGSGFAGDPYLGNPYLGDPLYGSPYSGNTSDGNLNGLNDYTPPERFYDTEYFKATDFAVNTMVNGTVNLLDGGIDDGFQTGMHATDLILGSAKLHVGDHAAFDAYDVGSKSYEAYNDYKALEDLRRNTDYLDTTIQGTHSANQVSNASKLRQYGSLFADSAKQIGTNMKFSNVSNTWNNMSALTKFNGVTSALNAGVSAYQKGASISDFSQTLQSDASGAEKTAAGAEIGVNLGETVMSAGGVAATIPGGQAVGLGLAAAGAGLFAVSKTTQLIANNTDKIKAGWNKTKDVAKKGWDTVTGWFS</sequence>
<evidence type="ECO:0000313" key="2">
    <source>
        <dbReference type="Proteomes" id="UP001519345"/>
    </source>
</evidence>
<protein>
    <recommendedName>
        <fullName evidence="3">WXG100 family type VII secretion target</fullName>
    </recommendedName>
</protein>
<keyword evidence="2" id="KW-1185">Reference proteome</keyword>
<comment type="caution">
    <text evidence="1">The sequence shown here is derived from an EMBL/GenBank/DDBJ whole genome shotgun (WGS) entry which is preliminary data.</text>
</comment>
<dbReference type="Proteomes" id="UP001519345">
    <property type="component" value="Unassembled WGS sequence"/>
</dbReference>
<reference evidence="1 2" key="1">
    <citation type="submission" date="2021-03" db="EMBL/GenBank/DDBJ databases">
        <title>Genomic Encyclopedia of Type Strains, Phase IV (KMG-IV): sequencing the most valuable type-strain genomes for metagenomic binning, comparative biology and taxonomic classification.</title>
        <authorList>
            <person name="Goeker M."/>
        </authorList>
    </citation>
    <scope>NUCLEOTIDE SEQUENCE [LARGE SCALE GENOMIC DNA]</scope>
    <source>
        <strain evidence="1 2">DSM 25609</strain>
    </source>
</reference>
<dbReference type="RefSeq" id="WP_209464481.1">
    <property type="nucleotide sequence ID" value="NZ_CP110224.1"/>
</dbReference>
<evidence type="ECO:0000313" key="1">
    <source>
        <dbReference type="EMBL" id="MBP1971428.1"/>
    </source>
</evidence>
<proteinExistence type="predicted"/>